<evidence type="ECO:0000256" key="2">
    <source>
        <dbReference type="ARBA" id="ARBA00004667"/>
    </source>
</evidence>
<feature type="domain" description="Class II Histidinyl-tRNA synthetase (HisRS)-like catalytic core" evidence="10">
    <location>
        <begin position="7"/>
        <end position="297"/>
    </location>
</feature>
<proteinExistence type="inferred from homology"/>
<dbReference type="InterPro" id="IPR045864">
    <property type="entry name" value="aa-tRNA-synth_II/BPL/LPL"/>
</dbReference>
<evidence type="ECO:0000256" key="7">
    <source>
        <dbReference type="ARBA" id="ARBA00025246"/>
    </source>
</evidence>
<feature type="binding site" evidence="9">
    <location>
        <begin position="251"/>
        <end position="252"/>
    </location>
    <ligand>
        <name>L-histidine</name>
        <dbReference type="ChEBI" id="CHEBI:57595"/>
    </ligand>
</feature>
<reference evidence="11" key="2">
    <citation type="journal article" date="2021" name="PeerJ">
        <title>Extensive microbial diversity within the chicken gut microbiome revealed by metagenomics and culture.</title>
        <authorList>
            <person name="Gilroy R."/>
            <person name="Ravi A."/>
            <person name="Getino M."/>
            <person name="Pursley I."/>
            <person name="Horton D.L."/>
            <person name="Alikhan N.F."/>
            <person name="Baker D."/>
            <person name="Gharbi K."/>
            <person name="Hall N."/>
            <person name="Watson M."/>
            <person name="Adriaenssens E.M."/>
            <person name="Foster-Nyarko E."/>
            <person name="Jarju S."/>
            <person name="Secka A."/>
            <person name="Antonio M."/>
            <person name="Oren A."/>
            <person name="Chaudhuri R.R."/>
            <person name="La Ragione R."/>
            <person name="Hildebrand F."/>
            <person name="Pallen M.J."/>
        </authorList>
    </citation>
    <scope>NUCLEOTIDE SEQUENCE</scope>
    <source>
        <strain evidence="11">ChiSjej2B20-13462</strain>
    </source>
</reference>
<reference evidence="11" key="1">
    <citation type="submission" date="2020-10" db="EMBL/GenBank/DDBJ databases">
        <authorList>
            <person name="Gilroy R."/>
        </authorList>
    </citation>
    <scope>NUCLEOTIDE SEQUENCE</scope>
    <source>
        <strain evidence="11">ChiSjej2B20-13462</strain>
    </source>
</reference>
<dbReference type="PIRSF" id="PIRSF001549">
    <property type="entry name" value="His-tRNA_synth"/>
    <property type="match status" value="1"/>
</dbReference>
<comment type="function">
    <text evidence="7 8">Required for the first step of histidine biosynthesis. May allow the feedback regulation of ATP phosphoribosyltransferase activity by histidine.</text>
</comment>
<dbReference type="InterPro" id="IPR041715">
    <property type="entry name" value="HisRS-like_core"/>
</dbReference>
<dbReference type="EMBL" id="DVFN01000106">
    <property type="protein sequence ID" value="HIQ70141.1"/>
    <property type="molecule type" value="Genomic_DNA"/>
</dbReference>
<comment type="caution">
    <text evidence="11">The sequence shown here is derived from an EMBL/GenBank/DDBJ whole genome shotgun (WGS) entry which is preliminary data.</text>
</comment>
<feature type="binding site" evidence="9">
    <location>
        <begin position="66"/>
        <end position="68"/>
    </location>
    <ligand>
        <name>L-histidine</name>
        <dbReference type="ChEBI" id="CHEBI:57595"/>
    </ligand>
</feature>
<dbReference type="SUPFAM" id="SSF55681">
    <property type="entry name" value="Class II aaRS and biotin synthetases"/>
    <property type="match status" value="1"/>
</dbReference>
<dbReference type="GO" id="GO:0005737">
    <property type="term" value="C:cytoplasm"/>
    <property type="evidence" value="ECO:0007669"/>
    <property type="project" value="UniProtKB-SubCell"/>
</dbReference>
<organism evidence="11 12">
    <name type="scientific">Candidatus Avoscillospira stercorigallinarum</name>
    <dbReference type="NCBI Taxonomy" id="2840708"/>
    <lineage>
        <taxon>Bacteria</taxon>
        <taxon>Bacillati</taxon>
        <taxon>Bacillota</taxon>
        <taxon>Clostridia</taxon>
        <taxon>Eubacteriales</taxon>
        <taxon>Oscillospiraceae</taxon>
        <taxon>Oscillospiraceae incertae sedis</taxon>
        <taxon>Candidatus Avoscillospira</taxon>
    </lineage>
</organism>
<comment type="subunit">
    <text evidence="4 8">Heteromultimer composed of HisG and HisZ subunits.</text>
</comment>
<evidence type="ECO:0000256" key="3">
    <source>
        <dbReference type="ARBA" id="ARBA00005539"/>
    </source>
</evidence>
<sequence>MTEPLKSEERAVLELRRLYRSYGYGPFKMSQFEPLSLYLHHKEFLISEGAITFPDTDGTLLALKPDVTLSIVKNYQPAQTPLRKVYYDENVYRVAGPGRGYREILQTGVECLGQVDLVQLAEVILLAARSLETISPRFVLDLSHLGFLSEILTPLALPAEQKAAVLACLRQKNRDAMAALLSDCPADLAEPLLTLTTLSGPLEEVLPVLAPLAPTEAAQAALAELKSIAALLTPFRRQIRLDFSLVNDMSYYNGLVFRGYVEGIPTGVLSGGQYDQLLVRMGKAARGVGFAVYLDQLERLDRSPAEAEADTVLLYGPGADAAALFAAADQLRAQGQRVQLRQTAPEAGSVGRIVRLTGGEVTEVG</sequence>
<evidence type="ECO:0000259" key="10">
    <source>
        <dbReference type="Pfam" id="PF13393"/>
    </source>
</evidence>
<evidence type="ECO:0000256" key="5">
    <source>
        <dbReference type="ARBA" id="ARBA00020397"/>
    </source>
</evidence>
<dbReference type="InterPro" id="IPR004516">
    <property type="entry name" value="HisRS/HisZ"/>
</dbReference>
<evidence type="ECO:0000256" key="6">
    <source>
        <dbReference type="ARBA" id="ARBA00022490"/>
    </source>
</evidence>
<dbReference type="GO" id="GO:0016757">
    <property type="term" value="F:glycosyltransferase activity"/>
    <property type="evidence" value="ECO:0007669"/>
    <property type="project" value="UniProtKB-KW"/>
</dbReference>
<feature type="binding site" evidence="9">
    <location>
        <position position="106"/>
    </location>
    <ligand>
        <name>L-histidine</name>
        <dbReference type="ChEBI" id="CHEBI:57595"/>
    </ligand>
</feature>
<comment type="subcellular location">
    <subcellularLocation>
        <location evidence="1 8">Cytoplasm</location>
    </subcellularLocation>
</comment>
<protein>
    <recommendedName>
        <fullName evidence="5 8">ATP phosphoribosyltransferase regulatory subunit</fullName>
    </recommendedName>
</protein>
<dbReference type="GO" id="GO:0004821">
    <property type="term" value="F:histidine-tRNA ligase activity"/>
    <property type="evidence" value="ECO:0007669"/>
    <property type="project" value="TreeGrafter"/>
</dbReference>
<dbReference type="Proteomes" id="UP000886874">
    <property type="component" value="Unassembled WGS sequence"/>
</dbReference>
<feature type="binding site" evidence="9">
    <location>
        <position position="110"/>
    </location>
    <ligand>
        <name>L-histidine</name>
        <dbReference type="ChEBI" id="CHEBI:57595"/>
    </ligand>
</feature>
<accession>A0A9D0Z7R8</accession>
<comment type="similarity">
    <text evidence="3 8">Belongs to the class-II aminoacyl-tRNA synthetase family. HisZ subfamily.</text>
</comment>
<evidence type="ECO:0000256" key="1">
    <source>
        <dbReference type="ARBA" id="ARBA00004496"/>
    </source>
</evidence>
<comment type="miscellaneous">
    <text evidence="8">This function is generally fulfilled by the C-terminal part of HisG, which is missing in some bacteria such as this one.</text>
</comment>
<dbReference type="InterPro" id="IPR004517">
    <property type="entry name" value="HisZ"/>
</dbReference>
<dbReference type="PANTHER" id="PTHR43707:SF1">
    <property type="entry name" value="HISTIDINE--TRNA LIGASE, MITOCHONDRIAL-RELATED"/>
    <property type="match status" value="1"/>
</dbReference>
<evidence type="ECO:0000313" key="11">
    <source>
        <dbReference type="EMBL" id="HIQ70141.1"/>
    </source>
</evidence>
<dbReference type="PANTHER" id="PTHR43707">
    <property type="entry name" value="HISTIDYL-TRNA SYNTHETASE"/>
    <property type="match status" value="1"/>
</dbReference>
<keyword evidence="11" id="KW-0328">Glycosyltransferase</keyword>
<feature type="binding site" evidence="9">
    <location>
        <position position="93"/>
    </location>
    <ligand>
        <name>L-histidine</name>
        <dbReference type="ChEBI" id="CHEBI:57595"/>
    </ligand>
</feature>
<dbReference type="GO" id="GO:0000105">
    <property type="term" value="P:L-histidine biosynthetic process"/>
    <property type="evidence" value="ECO:0007669"/>
    <property type="project" value="UniProtKB-UniRule"/>
</dbReference>
<evidence type="ECO:0000256" key="9">
    <source>
        <dbReference type="PIRSR" id="PIRSR001549-1"/>
    </source>
</evidence>
<evidence type="ECO:0000256" key="8">
    <source>
        <dbReference type="HAMAP-Rule" id="MF_00125"/>
    </source>
</evidence>
<evidence type="ECO:0000256" key="4">
    <source>
        <dbReference type="ARBA" id="ARBA00011496"/>
    </source>
</evidence>
<dbReference type="HAMAP" id="MF_00125">
    <property type="entry name" value="HisZ"/>
    <property type="match status" value="1"/>
</dbReference>
<comment type="pathway">
    <text evidence="2 8">Amino-acid biosynthesis; L-histidine biosynthesis; L-histidine from 5-phospho-alpha-D-ribose 1-diphosphate: step 1/9.</text>
</comment>
<keyword evidence="8" id="KW-0368">Histidine biosynthesis</keyword>
<keyword evidence="11" id="KW-0808">Transferase</keyword>
<dbReference type="Pfam" id="PF13393">
    <property type="entry name" value="tRNA-synt_His"/>
    <property type="match status" value="1"/>
</dbReference>
<evidence type="ECO:0000313" key="12">
    <source>
        <dbReference type="Proteomes" id="UP000886874"/>
    </source>
</evidence>
<dbReference type="AlphaFoldDB" id="A0A9D0Z7R8"/>
<dbReference type="Gene3D" id="3.30.930.10">
    <property type="entry name" value="Bira Bifunctional Protein, Domain 2"/>
    <property type="match status" value="1"/>
</dbReference>
<keyword evidence="6 8" id="KW-0963">Cytoplasm</keyword>
<dbReference type="GO" id="GO:0006427">
    <property type="term" value="P:histidyl-tRNA aminoacylation"/>
    <property type="evidence" value="ECO:0007669"/>
    <property type="project" value="TreeGrafter"/>
</dbReference>
<keyword evidence="8" id="KW-0028">Amino-acid biosynthesis</keyword>
<dbReference type="GO" id="GO:0140096">
    <property type="term" value="F:catalytic activity, acting on a protein"/>
    <property type="evidence" value="ECO:0007669"/>
    <property type="project" value="UniProtKB-ARBA"/>
</dbReference>
<gene>
    <name evidence="8" type="primary">hisZ</name>
    <name evidence="11" type="ORF">IAA67_07420</name>
</gene>
<name>A0A9D0Z7R8_9FIRM</name>